<protein>
    <recommendedName>
        <fullName evidence="2">3-hydroxyisobutyryl-CoA hydrolase</fullName>
        <shortName evidence="2">HIB-CoA hydrolase</shortName>
        <shortName evidence="2">HIBYL-CoA-H</shortName>
        <ecNumber evidence="2">3.1.2.4</ecNumber>
    </recommendedName>
    <alternativeName>
        <fullName evidence="2">3-hydroxyisobutyryl-coenzyme A hydrolase</fullName>
    </alternativeName>
</protein>
<dbReference type="InterPro" id="IPR045004">
    <property type="entry name" value="ECH_dom"/>
</dbReference>
<feature type="domain" description="Enoyl-CoA hydratase/isomerase" evidence="3">
    <location>
        <begin position="11"/>
        <end position="68"/>
    </location>
</feature>
<proteinExistence type="inferred from homology"/>
<dbReference type="PANTHER" id="PTHR43176:SF6">
    <property type="entry name" value="3-HYDROXYISOBUTYRYL-COA HYDROLASE"/>
    <property type="match status" value="1"/>
</dbReference>
<dbReference type="EMBL" id="JAVXUP010003222">
    <property type="protein sequence ID" value="KAK2999608.1"/>
    <property type="molecule type" value="Genomic_DNA"/>
</dbReference>
<evidence type="ECO:0000313" key="5">
    <source>
        <dbReference type="Proteomes" id="UP001188597"/>
    </source>
</evidence>
<comment type="catalytic activity">
    <reaction evidence="2">
        <text>3-hydroxy-2-methylpropanoyl-CoA + H2O = 3-hydroxy-2-methylpropanoate + CoA + H(+)</text>
        <dbReference type="Rhea" id="RHEA:20888"/>
        <dbReference type="ChEBI" id="CHEBI:11805"/>
        <dbReference type="ChEBI" id="CHEBI:15377"/>
        <dbReference type="ChEBI" id="CHEBI:15378"/>
        <dbReference type="ChEBI" id="CHEBI:57287"/>
        <dbReference type="ChEBI" id="CHEBI:57340"/>
        <dbReference type="EC" id="3.1.2.4"/>
    </reaction>
</comment>
<dbReference type="Gene3D" id="3.90.226.10">
    <property type="entry name" value="2-enoyl-CoA Hydratase, Chain A, domain 1"/>
    <property type="match status" value="1"/>
</dbReference>
<dbReference type="GO" id="GO:0006574">
    <property type="term" value="P:L-valine catabolic process"/>
    <property type="evidence" value="ECO:0007669"/>
    <property type="project" value="UniProtKB-UniRule"/>
</dbReference>
<accession>A0AA89AEA6</accession>
<dbReference type="InterPro" id="IPR032259">
    <property type="entry name" value="HIBYL-CoA-H"/>
</dbReference>
<evidence type="ECO:0000313" key="4">
    <source>
        <dbReference type="EMBL" id="KAK2999608.1"/>
    </source>
</evidence>
<evidence type="ECO:0000256" key="2">
    <source>
        <dbReference type="RuleBase" id="RU369070"/>
    </source>
</evidence>
<sequence>MLLEWCTSRLQVFAMPEALIGYFPDVGASYFLSRLPGYYGEYLGLTGARIDGAEMLACGLATHFVLSKVESNSCT</sequence>
<comment type="pathway">
    <text evidence="2">Amino-acid degradation; L-valine degradation.</text>
</comment>
<comment type="caution">
    <text evidence="4">The sequence shown here is derived from an EMBL/GenBank/DDBJ whole genome shotgun (WGS) entry which is preliminary data.</text>
</comment>
<keyword evidence="5" id="KW-1185">Reference proteome</keyword>
<dbReference type="InterPro" id="IPR029045">
    <property type="entry name" value="ClpP/crotonase-like_dom_sf"/>
</dbReference>
<evidence type="ECO:0000256" key="1">
    <source>
        <dbReference type="ARBA" id="ARBA00022801"/>
    </source>
</evidence>
<dbReference type="AlphaFoldDB" id="A0AA89AEA6"/>
<dbReference type="EC" id="3.1.2.4" evidence="2"/>
<reference evidence="4" key="1">
    <citation type="submission" date="2022-12" db="EMBL/GenBank/DDBJ databases">
        <title>Draft genome assemblies for two species of Escallonia (Escalloniales).</title>
        <authorList>
            <person name="Chanderbali A."/>
            <person name="Dervinis C."/>
            <person name="Anghel I."/>
            <person name="Soltis D."/>
            <person name="Soltis P."/>
            <person name="Zapata F."/>
        </authorList>
    </citation>
    <scope>NUCLEOTIDE SEQUENCE</scope>
    <source>
        <strain evidence="4">UCBG64.0493</strain>
        <tissue evidence="4">Leaf</tissue>
    </source>
</reference>
<evidence type="ECO:0000259" key="3">
    <source>
        <dbReference type="Pfam" id="PF16113"/>
    </source>
</evidence>
<dbReference type="Proteomes" id="UP001188597">
    <property type="component" value="Unassembled WGS sequence"/>
</dbReference>
<keyword evidence="1 2" id="KW-0378">Hydrolase</keyword>
<gene>
    <name evidence="4" type="ORF">RJ639_024065</name>
</gene>
<comment type="similarity">
    <text evidence="2">Belongs to the enoyl-CoA hydratase/isomerase family.</text>
</comment>
<dbReference type="SUPFAM" id="SSF52096">
    <property type="entry name" value="ClpP/crotonase"/>
    <property type="match status" value="1"/>
</dbReference>
<dbReference type="PANTHER" id="PTHR43176">
    <property type="entry name" value="3-HYDROXYISOBUTYRYL-COA HYDROLASE-RELATED"/>
    <property type="match status" value="1"/>
</dbReference>
<comment type="function">
    <text evidence="2">Hydrolyzes 3-hydroxyisobutyryl-CoA (HIBYL-CoA), a saline catabolite. Has high activity toward isobutyryl-CoA. Could be an isobutyryl-CoA dehydrogenase that functions in valine catabolism.</text>
</comment>
<organism evidence="4 5">
    <name type="scientific">Escallonia herrerae</name>
    <dbReference type="NCBI Taxonomy" id="1293975"/>
    <lineage>
        <taxon>Eukaryota</taxon>
        <taxon>Viridiplantae</taxon>
        <taxon>Streptophyta</taxon>
        <taxon>Embryophyta</taxon>
        <taxon>Tracheophyta</taxon>
        <taxon>Spermatophyta</taxon>
        <taxon>Magnoliopsida</taxon>
        <taxon>eudicotyledons</taxon>
        <taxon>Gunneridae</taxon>
        <taxon>Pentapetalae</taxon>
        <taxon>asterids</taxon>
        <taxon>campanulids</taxon>
        <taxon>Escalloniales</taxon>
        <taxon>Escalloniaceae</taxon>
        <taxon>Escallonia</taxon>
    </lineage>
</organism>
<name>A0AA89AEA6_9ASTE</name>
<dbReference type="Pfam" id="PF16113">
    <property type="entry name" value="ECH_2"/>
    <property type="match status" value="1"/>
</dbReference>
<dbReference type="GO" id="GO:0003860">
    <property type="term" value="F:3-hydroxyisobutyryl-CoA hydrolase activity"/>
    <property type="evidence" value="ECO:0007669"/>
    <property type="project" value="UniProtKB-UniRule"/>
</dbReference>